<dbReference type="PANTHER" id="PTHR43194">
    <property type="entry name" value="HYDROLASE ALPHA/BETA FOLD FAMILY"/>
    <property type="match status" value="1"/>
</dbReference>
<dbReference type="EMBL" id="BONZ01000050">
    <property type="protein sequence ID" value="GIH17127.1"/>
    <property type="molecule type" value="Genomic_DNA"/>
</dbReference>
<dbReference type="InterPro" id="IPR000073">
    <property type="entry name" value="AB_hydrolase_1"/>
</dbReference>
<dbReference type="Pfam" id="PF12697">
    <property type="entry name" value="Abhydrolase_6"/>
    <property type="match status" value="1"/>
</dbReference>
<evidence type="ECO:0000256" key="1">
    <source>
        <dbReference type="SAM" id="MobiDB-lite"/>
    </source>
</evidence>
<feature type="region of interest" description="Disordered" evidence="1">
    <location>
        <begin position="155"/>
        <end position="181"/>
    </location>
</feature>
<dbReference type="Proteomes" id="UP000642748">
    <property type="component" value="Unassembled WGS sequence"/>
</dbReference>
<evidence type="ECO:0000313" key="3">
    <source>
        <dbReference type="EMBL" id="GIH17127.1"/>
    </source>
</evidence>
<evidence type="ECO:0000259" key="2">
    <source>
        <dbReference type="Pfam" id="PF12697"/>
    </source>
</evidence>
<keyword evidence="3" id="KW-0378">Hydrolase</keyword>
<dbReference type="PANTHER" id="PTHR43194:SF2">
    <property type="entry name" value="PEROXISOMAL MEMBRANE PROTEIN LPX1"/>
    <property type="match status" value="1"/>
</dbReference>
<dbReference type="SUPFAM" id="SSF53474">
    <property type="entry name" value="alpha/beta-Hydrolases"/>
    <property type="match status" value="1"/>
</dbReference>
<reference evidence="3" key="1">
    <citation type="submission" date="2021-01" db="EMBL/GenBank/DDBJ databases">
        <title>Whole genome shotgun sequence of Rugosimonospora africana NBRC 104875.</title>
        <authorList>
            <person name="Komaki H."/>
            <person name="Tamura T."/>
        </authorList>
    </citation>
    <scope>NUCLEOTIDE SEQUENCE</scope>
    <source>
        <strain evidence="3">NBRC 104875</strain>
    </source>
</reference>
<dbReference type="PRINTS" id="PR00412">
    <property type="entry name" value="EPOXHYDRLASE"/>
</dbReference>
<dbReference type="PRINTS" id="PR00111">
    <property type="entry name" value="ABHYDROLASE"/>
</dbReference>
<name>A0A8J3VSC4_9ACTN</name>
<organism evidence="3 4">
    <name type="scientific">Rugosimonospora africana</name>
    <dbReference type="NCBI Taxonomy" id="556532"/>
    <lineage>
        <taxon>Bacteria</taxon>
        <taxon>Bacillati</taxon>
        <taxon>Actinomycetota</taxon>
        <taxon>Actinomycetes</taxon>
        <taxon>Micromonosporales</taxon>
        <taxon>Micromonosporaceae</taxon>
        <taxon>Rugosimonospora</taxon>
    </lineage>
</organism>
<sequence length="306" mass="32549">MITKFPIVTGDQRSRIIEAGTGSREIWLVHGIGGRADRWRPCMQRLAQAGYRVRAVDLPGHGFASRTPGHRYSVAAFSAFLLDTLRDNVEGSSLALVGASFGGQLALRAALEFHARVPDRRLDALVLCAPTGVTPLGSSLCEGLADGLDRIGRGRAGNGRAGGGRAGSDWADSGQVGSGQVGSDPVRARLGFVTGLTGHELDLLVEEEQRVMSLPGTAEALAGIAAMVRGELDAEPLVGRLAELAVSLPVLQIWGEDDRYIPAELGRRIADQVPELTSVVLPGTGHMPYLQQPESFCERIIRFLKG</sequence>
<accession>A0A8J3VSC4</accession>
<dbReference type="Gene3D" id="3.40.50.1820">
    <property type="entry name" value="alpha/beta hydrolase"/>
    <property type="match status" value="1"/>
</dbReference>
<dbReference type="InterPro" id="IPR000639">
    <property type="entry name" value="Epox_hydrolase-like"/>
</dbReference>
<comment type="caution">
    <text evidence="3">The sequence shown here is derived from an EMBL/GenBank/DDBJ whole genome shotgun (WGS) entry which is preliminary data.</text>
</comment>
<keyword evidence="4" id="KW-1185">Reference proteome</keyword>
<proteinExistence type="predicted"/>
<evidence type="ECO:0000313" key="4">
    <source>
        <dbReference type="Proteomes" id="UP000642748"/>
    </source>
</evidence>
<dbReference type="InterPro" id="IPR050228">
    <property type="entry name" value="Carboxylesterase_BioH"/>
</dbReference>
<feature type="compositionally biased region" description="Gly residues" evidence="1">
    <location>
        <begin position="155"/>
        <end position="166"/>
    </location>
</feature>
<dbReference type="AlphaFoldDB" id="A0A8J3VSC4"/>
<feature type="domain" description="AB hydrolase-1" evidence="2">
    <location>
        <begin position="28"/>
        <end position="298"/>
    </location>
</feature>
<protein>
    <submittedName>
        <fullName evidence="3">Alpha/beta hydrolase</fullName>
    </submittedName>
</protein>
<dbReference type="InterPro" id="IPR029058">
    <property type="entry name" value="AB_hydrolase_fold"/>
</dbReference>
<dbReference type="GO" id="GO:0016787">
    <property type="term" value="F:hydrolase activity"/>
    <property type="evidence" value="ECO:0007669"/>
    <property type="project" value="UniProtKB-KW"/>
</dbReference>
<gene>
    <name evidence="3" type="ORF">Raf01_52990</name>
</gene>
<dbReference type="RefSeq" id="WP_203920694.1">
    <property type="nucleotide sequence ID" value="NZ_BONZ01000050.1"/>
</dbReference>